<sequence>MSAAIQLERVTNTKEQTQSITTISTIPGAAVRGNGFGVLFMAFFGTLWAYTGIMGLQGWGEPLLLVAAVTVGIALFIGGGSLLRASRRLTNQVSKADVKRGNRMGIWFNIIFAAEGLAIGISIAVCNAASHSELIPLAAAIIVGLHFFPLASLFQVRLYHFTGALLCLLPILTWLFVPVKVMLGEHQILAFMSVVGLGSALILWGTGLTIWLMGKRLLSVNTISQR</sequence>
<dbReference type="InterPro" id="IPR053824">
    <property type="entry name" value="DUF7010"/>
</dbReference>
<comment type="caution">
    <text evidence="2">The sequence shown here is derived from an EMBL/GenBank/DDBJ whole genome shotgun (WGS) entry which is preliminary data.</text>
</comment>
<dbReference type="RefSeq" id="WP_379188066.1">
    <property type="nucleotide sequence ID" value="NZ_JBHSOW010000037.1"/>
</dbReference>
<reference evidence="3" key="1">
    <citation type="journal article" date="2019" name="Int. J. Syst. Evol. Microbiol.">
        <title>The Global Catalogue of Microorganisms (GCM) 10K type strain sequencing project: providing services to taxonomists for standard genome sequencing and annotation.</title>
        <authorList>
            <consortium name="The Broad Institute Genomics Platform"/>
            <consortium name="The Broad Institute Genome Sequencing Center for Infectious Disease"/>
            <person name="Wu L."/>
            <person name="Ma J."/>
        </authorList>
    </citation>
    <scope>NUCLEOTIDE SEQUENCE [LARGE SCALE GENOMIC DNA]</scope>
    <source>
        <strain evidence="3">CGMCC 1.3240</strain>
    </source>
</reference>
<feature type="transmembrane region" description="Helical" evidence="1">
    <location>
        <begin position="158"/>
        <end position="177"/>
    </location>
</feature>
<name>A0ABW0VYH1_9BACL</name>
<gene>
    <name evidence="2" type="ORF">ACFPYJ_10420</name>
</gene>
<evidence type="ECO:0000313" key="2">
    <source>
        <dbReference type="EMBL" id="MFC5649541.1"/>
    </source>
</evidence>
<feature type="transmembrane region" description="Helical" evidence="1">
    <location>
        <begin position="63"/>
        <end position="85"/>
    </location>
</feature>
<dbReference type="Proteomes" id="UP001596047">
    <property type="component" value="Unassembled WGS sequence"/>
</dbReference>
<dbReference type="EMBL" id="JBHSOW010000037">
    <property type="protein sequence ID" value="MFC5649541.1"/>
    <property type="molecule type" value="Genomic_DNA"/>
</dbReference>
<feature type="transmembrane region" description="Helical" evidence="1">
    <location>
        <begin position="134"/>
        <end position="151"/>
    </location>
</feature>
<evidence type="ECO:0000313" key="3">
    <source>
        <dbReference type="Proteomes" id="UP001596047"/>
    </source>
</evidence>
<feature type="transmembrane region" description="Helical" evidence="1">
    <location>
        <begin position="189"/>
        <end position="213"/>
    </location>
</feature>
<keyword evidence="1" id="KW-0472">Membrane</keyword>
<organism evidence="2 3">
    <name type="scientific">Paenibacillus solisilvae</name>
    <dbReference type="NCBI Taxonomy" id="2486751"/>
    <lineage>
        <taxon>Bacteria</taxon>
        <taxon>Bacillati</taxon>
        <taxon>Bacillota</taxon>
        <taxon>Bacilli</taxon>
        <taxon>Bacillales</taxon>
        <taxon>Paenibacillaceae</taxon>
        <taxon>Paenibacillus</taxon>
    </lineage>
</organism>
<keyword evidence="1" id="KW-1133">Transmembrane helix</keyword>
<keyword evidence="3" id="KW-1185">Reference proteome</keyword>
<keyword evidence="1" id="KW-0812">Transmembrane</keyword>
<dbReference type="Pfam" id="PF22765">
    <property type="entry name" value="DUF7010"/>
    <property type="match status" value="1"/>
</dbReference>
<feature type="transmembrane region" description="Helical" evidence="1">
    <location>
        <begin position="106"/>
        <end position="128"/>
    </location>
</feature>
<feature type="transmembrane region" description="Helical" evidence="1">
    <location>
        <begin position="36"/>
        <end position="57"/>
    </location>
</feature>
<protein>
    <submittedName>
        <fullName evidence="2">DUF7010 family protein</fullName>
    </submittedName>
</protein>
<proteinExistence type="predicted"/>
<accession>A0ABW0VYH1</accession>
<evidence type="ECO:0000256" key="1">
    <source>
        <dbReference type="SAM" id="Phobius"/>
    </source>
</evidence>